<protein>
    <submittedName>
        <fullName evidence="4">Site-specific integrase</fullName>
    </submittedName>
</protein>
<comment type="caution">
    <text evidence="4">The sequence shown here is derived from an EMBL/GenBank/DDBJ whole genome shotgun (WGS) entry which is preliminary data.</text>
</comment>
<dbReference type="InterPro" id="IPR013762">
    <property type="entry name" value="Integrase-like_cat_sf"/>
</dbReference>
<evidence type="ECO:0000259" key="3">
    <source>
        <dbReference type="PROSITE" id="PS51898"/>
    </source>
</evidence>
<evidence type="ECO:0000256" key="2">
    <source>
        <dbReference type="SAM" id="MobiDB-lite"/>
    </source>
</evidence>
<organism evidence="4 5">
    <name type="scientific">Corynebacterium pseudodiphtheriticum</name>
    <dbReference type="NCBI Taxonomy" id="37637"/>
    <lineage>
        <taxon>Bacteria</taxon>
        <taxon>Bacillati</taxon>
        <taxon>Actinomycetota</taxon>
        <taxon>Actinomycetes</taxon>
        <taxon>Mycobacteriales</taxon>
        <taxon>Corynebacteriaceae</taxon>
        <taxon>Corynebacterium</taxon>
    </lineage>
</organism>
<dbReference type="PANTHER" id="PTHR30349:SF64">
    <property type="entry name" value="PROPHAGE INTEGRASE INTD-RELATED"/>
    <property type="match status" value="1"/>
</dbReference>
<dbReference type="EMBL" id="JASNUQ010000021">
    <property type="protein sequence ID" value="MDK4291042.1"/>
    <property type="molecule type" value="Genomic_DNA"/>
</dbReference>
<evidence type="ECO:0000313" key="4">
    <source>
        <dbReference type="EMBL" id="MDK4291042.1"/>
    </source>
</evidence>
<dbReference type="InterPro" id="IPR011010">
    <property type="entry name" value="DNA_brk_join_enz"/>
</dbReference>
<reference evidence="4 5" key="1">
    <citation type="submission" date="2023-05" db="EMBL/GenBank/DDBJ databases">
        <title>Metabolic capabilities are highly conserved among human nasal-associated Corynebacterium species in pangenomic analyses.</title>
        <authorList>
            <person name="Tran T.H."/>
            <person name="Roberts A.Q."/>
            <person name="Escapa I.F."/>
            <person name="Gao W."/>
            <person name="Conlan S."/>
            <person name="Kong H."/>
            <person name="Segre J.A."/>
            <person name="Kelly M.S."/>
            <person name="Lemon K.P."/>
        </authorList>
    </citation>
    <scope>NUCLEOTIDE SEQUENCE [LARGE SCALE GENOMIC DNA]</scope>
    <source>
        <strain evidence="4 5">KPL3772</strain>
    </source>
</reference>
<keyword evidence="5" id="KW-1185">Reference proteome</keyword>
<dbReference type="InterPro" id="IPR002104">
    <property type="entry name" value="Integrase_catalytic"/>
</dbReference>
<feature type="region of interest" description="Disordered" evidence="2">
    <location>
        <begin position="162"/>
        <end position="196"/>
    </location>
</feature>
<proteinExistence type="predicted"/>
<dbReference type="Pfam" id="PF00589">
    <property type="entry name" value="Phage_integrase"/>
    <property type="match status" value="1"/>
</dbReference>
<dbReference type="PROSITE" id="PS51898">
    <property type="entry name" value="TYR_RECOMBINASE"/>
    <property type="match status" value="1"/>
</dbReference>
<name>A0ABT7FZZ0_9CORY</name>
<evidence type="ECO:0000256" key="1">
    <source>
        <dbReference type="ARBA" id="ARBA00023172"/>
    </source>
</evidence>
<keyword evidence="1" id="KW-0233">DNA recombination</keyword>
<dbReference type="Gene3D" id="1.10.443.10">
    <property type="entry name" value="Intergrase catalytic core"/>
    <property type="match status" value="1"/>
</dbReference>
<dbReference type="InterPro" id="IPR050090">
    <property type="entry name" value="Tyrosine_recombinase_XerCD"/>
</dbReference>
<dbReference type="RefSeq" id="WP_284587963.1">
    <property type="nucleotide sequence ID" value="NZ_JASNUQ010000021.1"/>
</dbReference>
<dbReference type="PANTHER" id="PTHR30349">
    <property type="entry name" value="PHAGE INTEGRASE-RELATED"/>
    <property type="match status" value="1"/>
</dbReference>
<dbReference type="Proteomes" id="UP001239759">
    <property type="component" value="Unassembled WGS sequence"/>
</dbReference>
<feature type="domain" description="Tyr recombinase" evidence="3">
    <location>
        <begin position="1"/>
        <end position="156"/>
    </location>
</feature>
<sequence>MDGLKDKPLRVRVILRLASELGLRASEICVLRNRDISRDGGGWAVRVHGKGGRIRYLPVSQSLAADIRQLQSDHDSPWLFPGRIDGHLSARYISKIGARALPGEWTLHTLRHRFATTAYKHCKDLLAIRQALGHSSIQTTTRYTDFDPTQLTHIIAATELNDADDTRKKRPLPSSPLAIPKAARAKPPPQSSSQQP</sequence>
<dbReference type="SUPFAM" id="SSF56349">
    <property type="entry name" value="DNA breaking-rejoining enzymes"/>
    <property type="match status" value="1"/>
</dbReference>
<dbReference type="CDD" id="cd00397">
    <property type="entry name" value="DNA_BRE_C"/>
    <property type="match status" value="1"/>
</dbReference>
<accession>A0ABT7FZZ0</accession>
<gene>
    <name evidence="4" type="ORF">QPX23_10010</name>
</gene>
<evidence type="ECO:0000313" key="5">
    <source>
        <dbReference type="Proteomes" id="UP001239759"/>
    </source>
</evidence>